<comment type="caution">
    <text evidence="1">The sequence shown here is derived from an EMBL/GenBank/DDBJ whole genome shotgun (WGS) entry which is preliminary data.</text>
</comment>
<dbReference type="EMBL" id="LOBU02000004">
    <property type="protein sequence ID" value="OKA10532.1"/>
    <property type="molecule type" value="Genomic_DNA"/>
</dbReference>
<sequence>MLTTRWAESRAGLKCTQASRCSGFSEVEVPTAALAIGAVETDAVSTSVAVTKTAFSFFIENPQFAKSSSDVDE</sequence>
<evidence type="ECO:0000313" key="1">
    <source>
        <dbReference type="EMBL" id="OKA10532.1"/>
    </source>
</evidence>
<name>A0ABX3DZY3_9PSEU</name>
<evidence type="ECO:0000313" key="2">
    <source>
        <dbReference type="Proteomes" id="UP000186883"/>
    </source>
</evidence>
<accession>A0ABX3DZY3</accession>
<organism evidence="1 2">
    <name type="scientific">Amycolatopsis regifaucium</name>
    <dbReference type="NCBI Taxonomy" id="546365"/>
    <lineage>
        <taxon>Bacteria</taxon>
        <taxon>Bacillati</taxon>
        <taxon>Actinomycetota</taxon>
        <taxon>Actinomycetes</taxon>
        <taxon>Pseudonocardiales</taxon>
        <taxon>Pseudonocardiaceae</taxon>
        <taxon>Amycolatopsis</taxon>
    </lineage>
</organism>
<gene>
    <name evidence="1" type="ORF">ATP06_0203780</name>
</gene>
<reference evidence="1" key="1">
    <citation type="submission" date="2016-11" db="EMBL/GenBank/DDBJ databases">
        <title>Genome sequencing of Amycolatopsis regifaucium.</title>
        <authorList>
            <person name="Mayilraj S."/>
            <person name="Kaur N."/>
        </authorList>
    </citation>
    <scope>NUCLEOTIDE SEQUENCE [LARGE SCALE GENOMIC DNA]</scope>
    <source>
        <strain evidence="1">GY080</strain>
    </source>
</reference>
<dbReference type="Proteomes" id="UP000186883">
    <property type="component" value="Unassembled WGS sequence"/>
</dbReference>
<proteinExistence type="predicted"/>
<protein>
    <submittedName>
        <fullName evidence="1">Uncharacterized protein</fullName>
    </submittedName>
</protein>
<keyword evidence="2" id="KW-1185">Reference proteome</keyword>